<dbReference type="RefSeq" id="XP_040744485.1">
    <property type="nucleotide sequence ID" value="XM_040891334.1"/>
</dbReference>
<organism evidence="6 7">
    <name type="scientific">Linderina pennispora</name>
    <dbReference type="NCBI Taxonomy" id="61395"/>
    <lineage>
        <taxon>Eukaryota</taxon>
        <taxon>Fungi</taxon>
        <taxon>Fungi incertae sedis</taxon>
        <taxon>Zoopagomycota</taxon>
        <taxon>Kickxellomycotina</taxon>
        <taxon>Kickxellomycetes</taxon>
        <taxon>Kickxellales</taxon>
        <taxon>Kickxellaceae</taxon>
        <taxon>Linderina</taxon>
    </lineage>
</organism>
<evidence type="ECO:0000313" key="6">
    <source>
        <dbReference type="EMBL" id="ORX70906.1"/>
    </source>
</evidence>
<feature type="compositionally biased region" description="Basic residues" evidence="4">
    <location>
        <begin position="32"/>
        <end position="41"/>
    </location>
</feature>
<evidence type="ECO:0000256" key="4">
    <source>
        <dbReference type="SAM" id="MobiDB-lite"/>
    </source>
</evidence>
<dbReference type="SUPFAM" id="SSF75689">
    <property type="entry name" value="Zinc-binding domain of translation initiation factor 2 beta"/>
    <property type="match status" value="1"/>
</dbReference>
<dbReference type="STRING" id="61395.A0A1Y1WCE9"/>
<dbReference type="PANTHER" id="PTHR23001:SF3">
    <property type="entry name" value="EUKARYOTIC TRANSLATION INITIATION FACTOR 2 SUBUNIT 2"/>
    <property type="match status" value="1"/>
</dbReference>
<feature type="compositionally biased region" description="Acidic residues" evidence="4">
    <location>
        <begin position="18"/>
        <end position="27"/>
    </location>
</feature>
<dbReference type="GO" id="GO:0031369">
    <property type="term" value="F:translation initiation factor binding"/>
    <property type="evidence" value="ECO:0007669"/>
    <property type="project" value="TreeGrafter"/>
</dbReference>
<keyword evidence="2" id="KW-0396">Initiation factor</keyword>
<protein>
    <recommendedName>
        <fullName evidence="5">Translation initiation factor IF2/IF5 domain-containing protein</fullName>
    </recommendedName>
</protein>
<evidence type="ECO:0000259" key="5">
    <source>
        <dbReference type="SMART" id="SM00653"/>
    </source>
</evidence>
<feature type="compositionally biased region" description="Basic and acidic residues" evidence="4">
    <location>
        <begin position="1"/>
        <end position="17"/>
    </location>
</feature>
<proteinExistence type="inferred from homology"/>
<reference evidence="6 7" key="1">
    <citation type="submission" date="2016-07" db="EMBL/GenBank/DDBJ databases">
        <title>Pervasive Adenine N6-methylation of Active Genes in Fungi.</title>
        <authorList>
            <consortium name="DOE Joint Genome Institute"/>
            <person name="Mondo S.J."/>
            <person name="Dannebaum R.O."/>
            <person name="Kuo R.C."/>
            <person name="Labutti K."/>
            <person name="Haridas S."/>
            <person name="Kuo A."/>
            <person name="Salamov A."/>
            <person name="Ahrendt S.R."/>
            <person name="Lipzen A."/>
            <person name="Sullivan W."/>
            <person name="Andreopoulos W.B."/>
            <person name="Clum A."/>
            <person name="Lindquist E."/>
            <person name="Daum C."/>
            <person name="Ramamoorthy G.K."/>
            <person name="Gryganskyi A."/>
            <person name="Culley D."/>
            <person name="Magnuson J.K."/>
            <person name="James T.Y."/>
            <person name="O'Malley M.A."/>
            <person name="Stajich J.E."/>
            <person name="Spatafora J.W."/>
            <person name="Visel A."/>
            <person name="Grigoriev I.V."/>
        </authorList>
    </citation>
    <scope>NUCLEOTIDE SEQUENCE [LARGE SCALE GENOMIC DNA]</scope>
    <source>
        <strain evidence="6 7">ATCC 12442</strain>
    </source>
</reference>
<dbReference type="SUPFAM" id="SSF100966">
    <property type="entry name" value="Translation initiation factor 2 beta, aIF2beta, N-terminal domain"/>
    <property type="match status" value="1"/>
</dbReference>
<dbReference type="AlphaFoldDB" id="A0A1Y1WCE9"/>
<feature type="domain" description="Translation initiation factor IF2/IF5" evidence="5">
    <location>
        <begin position="174"/>
        <end position="283"/>
    </location>
</feature>
<evidence type="ECO:0000313" key="7">
    <source>
        <dbReference type="Proteomes" id="UP000193922"/>
    </source>
</evidence>
<sequence>MSDSEITQKLEKTKIDDQEPTNDEDAFDLSSMKKKKKKGKKALGFDELAENEASTSAATGEDGEDGEDAFADLKKKKKKSKKVTFDDADEDEGEPADADMFDLSSMKKKKKKSKKNLAAFEAELGDDADDAESASTTKAGEPWLGTDRDYTYEELLTRFYQVLRENNPDLAGEKRKYTIVPPQVVRDGNKRSVFANLNDICKRMHRPPEHVIQFLFAELGTSGSIDGSGRLVIKGRFQQKQIENVLRRYIVEYVTCKTCKSGETVLTKEGRLYFIQCESCGSTRTVAPIKAGFQATTSRRAARAAAAAAGGS</sequence>
<dbReference type="SMART" id="SM00653">
    <property type="entry name" value="eIF2B_5"/>
    <property type="match status" value="1"/>
</dbReference>
<dbReference type="Proteomes" id="UP000193922">
    <property type="component" value="Unassembled WGS sequence"/>
</dbReference>
<dbReference type="OrthoDB" id="10255414at2759"/>
<dbReference type="GO" id="GO:0001731">
    <property type="term" value="P:formation of translation preinitiation complex"/>
    <property type="evidence" value="ECO:0007669"/>
    <property type="project" value="TreeGrafter"/>
</dbReference>
<dbReference type="InterPro" id="IPR002735">
    <property type="entry name" value="Transl_init_fac_IF2/IF5_dom"/>
</dbReference>
<keyword evidence="7" id="KW-1185">Reference proteome</keyword>
<dbReference type="EMBL" id="MCFD01000005">
    <property type="protein sequence ID" value="ORX70906.1"/>
    <property type="molecule type" value="Genomic_DNA"/>
</dbReference>
<dbReference type="GeneID" id="63807982"/>
<dbReference type="GO" id="GO:0003729">
    <property type="term" value="F:mRNA binding"/>
    <property type="evidence" value="ECO:0007669"/>
    <property type="project" value="TreeGrafter"/>
</dbReference>
<dbReference type="Gene3D" id="3.30.30.170">
    <property type="match status" value="1"/>
</dbReference>
<gene>
    <name evidence="6" type="ORF">DL89DRAFT_322262</name>
</gene>
<evidence type="ECO:0000256" key="3">
    <source>
        <dbReference type="ARBA" id="ARBA00022917"/>
    </source>
</evidence>
<name>A0A1Y1WCE9_9FUNG</name>
<dbReference type="InterPro" id="IPR045196">
    <property type="entry name" value="IF2/IF5"/>
</dbReference>
<feature type="compositionally biased region" description="Acidic residues" evidence="4">
    <location>
        <begin position="86"/>
        <end position="98"/>
    </location>
</feature>
<dbReference type="InterPro" id="IPR016190">
    <property type="entry name" value="Transl_init_fac_IF2/IF5_Zn-bd"/>
</dbReference>
<accession>A0A1Y1WCE9</accession>
<dbReference type="Pfam" id="PF01873">
    <property type="entry name" value="eIF-5_eIF-2B"/>
    <property type="match status" value="1"/>
</dbReference>
<dbReference type="FunFam" id="3.30.30.170:FF:000001">
    <property type="entry name" value="Eukaryotic translation initiation factor 2 subunit"/>
    <property type="match status" value="1"/>
</dbReference>
<dbReference type="PANTHER" id="PTHR23001">
    <property type="entry name" value="EUKARYOTIC TRANSLATION INITIATION FACTOR"/>
    <property type="match status" value="1"/>
</dbReference>
<evidence type="ECO:0000256" key="2">
    <source>
        <dbReference type="ARBA" id="ARBA00022540"/>
    </source>
</evidence>
<evidence type="ECO:0000256" key="1">
    <source>
        <dbReference type="ARBA" id="ARBA00010397"/>
    </source>
</evidence>
<comment type="similarity">
    <text evidence="1">Belongs to the eIF-2-beta/eIF-5 family.</text>
</comment>
<keyword evidence="3" id="KW-0648">Protein biosynthesis</keyword>
<dbReference type="GO" id="GO:0005850">
    <property type="term" value="C:eukaryotic translation initiation factor 2 complex"/>
    <property type="evidence" value="ECO:0007669"/>
    <property type="project" value="TreeGrafter"/>
</dbReference>
<feature type="compositionally biased region" description="Acidic residues" evidence="4">
    <location>
        <begin position="61"/>
        <end position="70"/>
    </location>
</feature>
<feature type="region of interest" description="Disordered" evidence="4">
    <location>
        <begin position="1"/>
        <end position="98"/>
    </location>
</feature>
<dbReference type="InterPro" id="IPR016189">
    <property type="entry name" value="Transl_init_fac_IF2/IF5_N"/>
</dbReference>
<dbReference type="GO" id="GO:0003743">
    <property type="term" value="F:translation initiation factor activity"/>
    <property type="evidence" value="ECO:0007669"/>
    <property type="project" value="UniProtKB-KW"/>
</dbReference>
<comment type="caution">
    <text evidence="6">The sequence shown here is derived from an EMBL/GenBank/DDBJ whole genome shotgun (WGS) entry which is preliminary data.</text>
</comment>